<evidence type="ECO:0000313" key="6">
    <source>
        <dbReference type="WBParaSite" id="GPUH_0000644901-mRNA-1"/>
    </source>
</evidence>
<name>A0A183DCJ9_9BILA</name>
<dbReference type="Proteomes" id="UP000271098">
    <property type="component" value="Unassembled WGS sequence"/>
</dbReference>
<dbReference type="AlphaFoldDB" id="A0A183DCJ9"/>
<dbReference type="PROSITE" id="PS01180">
    <property type="entry name" value="CUB"/>
    <property type="match status" value="1"/>
</dbReference>
<accession>A0A183DCJ9</accession>
<dbReference type="PANTHER" id="PTHR47537">
    <property type="entry name" value="CUBILIN"/>
    <property type="match status" value="1"/>
</dbReference>
<dbReference type="InterPro" id="IPR000859">
    <property type="entry name" value="CUB_dom"/>
</dbReference>
<evidence type="ECO:0000256" key="1">
    <source>
        <dbReference type="ARBA" id="ARBA00023157"/>
    </source>
</evidence>
<dbReference type="GO" id="GO:0005886">
    <property type="term" value="C:plasma membrane"/>
    <property type="evidence" value="ECO:0007669"/>
    <property type="project" value="TreeGrafter"/>
</dbReference>
<feature type="domain" description="CUB" evidence="3">
    <location>
        <begin position="72"/>
        <end position="127"/>
    </location>
</feature>
<gene>
    <name evidence="4" type="ORF">GPUH_LOCUS6440</name>
</gene>
<evidence type="ECO:0000256" key="2">
    <source>
        <dbReference type="PROSITE-ProRule" id="PRU00059"/>
    </source>
</evidence>
<evidence type="ECO:0000259" key="3">
    <source>
        <dbReference type="PROSITE" id="PS01180"/>
    </source>
</evidence>
<dbReference type="InterPro" id="IPR035914">
    <property type="entry name" value="Sperma_CUB_dom_sf"/>
</dbReference>
<dbReference type="CDD" id="cd00041">
    <property type="entry name" value="CUB"/>
    <property type="match status" value="1"/>
</dbReference>
<dbReference type="Pfam" id="PF00431">
    <property type="entry name" value="CUB"/>
    <property type="match status" value="1"/>
</dbReference>
<dbReference type="Gene3D" id="2.60.120.290">
    <property type="entry name" value="Spermadhesin, CUB domain"/>
    <property type="match status" value="1"/>
</dbReference>
<dbReference type="WBParaSite" id="GPUH_0000644901-mRNA-1">
    <property type="protein sequence ID" value="GPUH_0000644901-mRNA-1"/>
    <property type="gene ID" value="GPUH_0000644901"/>
</dbReference>
<proteinExistence type="predicted"/>
<reference evidence="4 5" key="2">
    <citation type="submission" date="2018-11" db="EMBL/GenBank/DDBJ databases">
        <authorList>
            <consortium name="Pathogen Informatics"/>
        </authorList>
    </citation>
    <scope>NUCLEOTIDE SEQUENCE [LARGE SCALE GENOMIC DNA]</scope>
</reference>
<keyword evidence="5" id="KW-1185">Reference proteome</keyword>
<protein>
    <submittedName>
        <fullName evidence="6">CUB domain-containing protein</fullName>
    </submittedName>
</protein>
<dbReference type="PANTHER" id="PTHR47537:SF2">
    <property type="entry name" value="CUBILIN"/>
    <property type="match status" value="1"/>
</dbReference>
<evidence type="ECO:0000313" key="4">
    <source>
        <dbReference type="EMBL" id="VDK54736.1"/>
    </source>
</evidence>
<comment type="caution">
    <text evidence="2">Lacks conserved residue(s) required for the propagation of feature annotation.</text>
</comment>
<sequence length="127" mass="14723">MSRIEDFCGSETPPRLMSTKNLLTLDYVVRSTRAMRRMVANMENFGFVIQYDFRSDLGLSKMHAETRSDQACHYEFNSSSRSSGDIFSPNHPGYYPRNIDCHYIFHGTDKQIVAIHFEYFDVEGFAT</sequence>
<organism evidence="6">
    <name type="scientific">Gongylonema pulchrum</name>
    <dbReference type="NCBI Taxonomy" id="637853"/>
    <lineage>
        <taxon>Eukaryota</taxon>
        <taxon>Metazoa</taxon>
        <taxon>Ecdysozoa</taxon>
        <taxon>Nematoda</taxon>
        <taxon>Chromadorea</taxon>
        <taxon>Rhabditida</taxon>
        <taxon>Spirurina</taxon>
        <taxon>Spiruromorpha</taxon>
        <taxon>Spiruroidea</taxon>
        <taxon>Gongylonematidae</taxon>
        <taxon>Gongylonema</taxon>
    </lineage>
</organism>
<dbReference type="InterPro" id="IPR053207">
    <property type="entry name" value="Non-NMDA_GluR_Accessory"/>
</dbReference>
<dbReference type="EMBL" id="UYRT01015137">
    <property type="protein sequence ID" value="VDK54736.1"/>
    <property type="molecule type" value="Genomic_DNA"/>
</dbReference>
<dbReference type="SUPFAM" id="SSF49854">
    <property type="entry name" value="Spermadhesin, CUB domain"/>
    <property type="match status" value="1"/>
</dbReference>
<evidence type="ECO:0000313" key="5">
    <source>
        <dbReference type="Proteomes" id="UP000271098"/>
    </source>
</evidence>
<keyword evidence="1" id="KW-1015">Disulfide bond</keyword>
<reference evidence="6" key="1">
    <citation type="submission" date="2016-06" db="UniProtKB">
        <authorList>
            <consortium name="WormBaseParasite"/>
        </authorList>
    </citation>
    <scope>IDENTIFICATION</scope>
</reference>
<dbReference type="OrthoDB" id="6369184at2759"/>